<dbReference type="PANTHER" id="PTHR33917">
    <property type="entry name" value="PROTEIN EXECUTER 1, CHLOROPLASTIC"/>
    <property type="match status" value="1"/>
</dbReference>
<feature type="region of interest" description="Disordered" evidence="1">
    <location>
        <begin position="418"/>
        <end position="462"/>
    </location>
</feature>
<protein>
    <submittedName>
        <fullName evidence="2">DUF3506 domain-containing protein</fullName>
    </submittedName>
</protein>
<dbReference type="AlphaFoldDB" id="A0A699YGR1"/>
<dbReference type="GO" id="GO:0010343">
    <property type="term" value="P:singlet oxygen-mediated programmed cell death"/>
    <property type="evidence" value="ECO:0007669"/>
    <property type="project" value="InterPro"/>
</dbReference>
<feature type="region of interest" description="Disordered" evidence="1">
    <location>
        <begin position="257"/>
        <end position="320"/>
    </location>
</feature>
<feature type="compositionally biased region" description="Low complexity" evidence="1">
    <location>
        <begin position="441"/>
        <end position="450"/>
    </location>
</feature>
<dbReference type="GO" id="GO:0042651">
    <property type="term" value="C:thylakoid membrane"/>
    <property type="evidence" value="ECO:0007669"/>
    <property type="project" value="TreeGrafter"/>
</dbReference>
<evidence type="ECO:0000256" key="1">
    <source>
        <dbReference type="SAM" id="MobiDB-lite"/>
    </source>
</evidence>
<feature type="region of interest" description="Disordered" evidence="1">
    <location>
        <begin position="337"/>
        <end position="380"/>
    </location>
</feature>
<comment type="caution">
    <text evidence="2">The sequence shown here is derived from an EMBL/GenBank/DDBJ whole genome shotgun (WGS) entry which is preliminary data.</text>
</comment>
<accession>A0A699YGR1</accession>
<dbReference type="Proteomes" id="UP000485058">
    <property type="component" value="Unassembled WGS sequence"/>
</dbReference>
<feature type="compositionally biased region" description="Low complexity" evidence="1">
    <location>
        <begin position="338"/>
        <end position="354"/>
    </location>
</feature>
<dbReference type="InterPro" id="IPR044680">
    <property type="entry name" value="EX1/2"/>
</dbReference>
<proteinExistence type="predicted"/>
<name>A0A699YGR1_HAELA</name>
<sequence>GGVGGVRLLGSDDDGSRRCSRQAFIAAWTCPSVTWAKRATQLGELTSRSARVRPFGTLGFGGSCRLRAAGSRLSPRALGDRAPSSTAAGEALVDLELDADGAEPQGLLKASQPLVAPVEDEQGASEWEDWLQLFAASDAAAERAEELKQQLSDAVTMEAYTTAAGIKQELQELEANNVAATVQKQLEAALAVEDYEAAAKCCSEGLTALQGWWAGTGEGDAVGHLLHVAPEYGRYTGRAYTARDLAELAGWRDGASPMQRLRISRPPTSGNSSAGGGGTFSAPTPASVNRPPRPAGSPASPSSRLPSITPGSSVRKSGPLGSPAMEVFLARGNLAKQASARRSSSSATRARPAAGKSAGATSETRPGVERGEGQGIRTAASQGARLSSLLGLGPMARLTISILRDDEAAATLRALAGDDSAPSEHAPSPSLEDQVQQQGKASQLAQAQAHHSGDEEDQEVAEAELQGLQKSSRVDEGGNEEEVGQEWAAAAAELVSSLEGQLASGVSITSAELASLASIVQGLSAAGSDNVAVQFEVLIPVSQLGQGERTAAAVARVAERVAAAQAQQVGHAVPQAGLRQALASLSLALAAGESQDLLIPSAARLALSDDAQLTSPSTSPQPSSSPASDLEQQQPQGSAPLPTDPASLSQPSSNPSSATPKSASSSSSSTATATRKAASSAAAVADAELAASGSSLVRYSRVALGDRNSRTDPFSGLFLGSFGPHGPELLQLQVGRKHKLSARDVYPEELGAIARYKGEGKVAQKGYSQPAWVDGELLVFGPGGSQLTGGAELGFVWIVPGERRYLILLSKLDLSSTAFSQ</sequence>
<gene>
    <name evidence="2" type="ORF">HaLaN_04514</name>
</gene>
<reference evidence="2 3" key="1">
    <citation type="submission" date="2020-02" db="EMBL/GenBank/DDBJ databases">
        <title>Draft genome sequence of Haematococcus lacustris strain NIES-144.</title>
        <authorList>
            <person name="Morimoto D."/>
            <person name="Nakagawa S."/>
            <person name="Yoshida T."/>
            <person name="Sawayama S."/>
        </authorList>
    </citation>
    <scope>NUCLEOTIDE SEQUENCE [LARGE SCALE GENOMIC DNA]</scope>
    <source>
        <strain evidence="2 3">NIES-144</strain>
    </source>
</reference>
<dbReference type="EMBL" id="BLLF01000230">
    <property type="protein sequence ID" value="GFH09390.1"/>
    <property type="molecule type" value="Genomic_DNA"/>
</dbReference>
<feature type="region of interest" description="Disordered" evidence="1">
    <location>
        <begin position="610"/>
        <end position="670"/>
    </location>
</feature>
<feature type="compositionally biased region" description="Low complexity" evidence="1">
    <location>
        <begin position="611"/>
        <end position="628"/>
    </location>
</feature>
<feature type="compositionally biased region" description="Low complexity" evidence="1">
    <location>
        <begin position="645"/>
        <end position="670"/>
    </location>
</feature>
<dbReference type="Pfam" id="PF12014">
    <property type="entry name" value="Cyclin_D1_bind"/>
    <property type="match status" value="1"/>
</dbReference>
<feature type="non-terminal residue" evidence="2">
    <location>
        <position position="821"/>
    </location>
</feature>
<keyword evidence="3" id="KW-1185">Reference proteome</keyword>
<feature type="non-terminal residue" evidence="2">
    <location>
        <position position="1"/>
    </location>
</feature>
<dbReference type="PANTHER" id="PTHR33917:SF3">
    <property type="entry name" value="PROTEIN EXECUTER 1, CHLOROPLASTIC"/>
    <property type="match status" value="1"/>
</dbReference>
<evidence type="ECO:0000313" key="2">
    <source>
        <dbReference type="EMBL" id="GFH09390.1"/>
    </source>
</evidence>
<organism evidence="2 3">
    <name type="scientific">Haematococcus lacustris</name>
    <name type="common">Green alga</name>
    <name type="synonym">Haematococcus pluvialis</name>
    <dbReference type="NCBI Taxonomy" id="44745"/>
    <lineage>
        <taxon>Eukaryota</taxon>
        <taxon>Viridiplantae</taxon>
        <taxon>Chlorophyta</taxon>
        <taxon>core chlorophytes</taxon>
        <taxon>Chlorophyceae</taxon>
        <taxon>CS clade</taxon>
        <taxon>Chlamydomonadales</taxon>
        <taxon>Haematococcaceae</taxon>
        <taxon>Haematococcus</taxon>
    </lineage>
</organism>
<feature type="compositionally biased region" description="Low complexity" evidence="1">
    <location>
        <begin position="296"/>
        <end position="307"/>
    </location>
</feature>
<feature type="compositionally biased region" description="Polar residues" evidence="1">
    <location>
        <begin position="431"/>
        <end position="440"/>
    </location>
</feature>
<evidence type="ECO:0000313" key="3">
    <source>
        <dbReference type="Proteomes" id="UP000485058"/>
    </source>
</evidence>